<organism evidence="1 2">
    <name type="scientific">Temnothorax longispinosus</name>
    <dbReference type="NCBI Taxonomy" id="300112"/>
    <lineage>
        <taxon>Eukaryota</taxon>
        <taxon>Metazoa</taxon>
        <taxon>Ecdysozoa</taxon>
        <taxon>Arthropoda</taxon>
        <taxon>Hexapoda</taxon>
        <taxon>Insecta</taxon>
        <taxon>Pterygota</taxon>
        <taxon>Neoptera</taxon>
        <taxon>Endopterygota</taxon>
        <taxon>Hymenoptera</taxon>
        <taxon>Apocrita</taxon>
        <taxon>Aculeata</taxon>
        <taxon>Formicoidea</taxon>
        <taxon>Formicidae</taxon>
        <taxon>Myrmicinae</taxon>
        <taxon>Temnothorax</taxon>
    </lineage>
</organism>
<accession>A0A4V3S9U0</accession>
<proteinExistence type="predicted"/>
<dbReference type="EMBL" id="QBLH01002884">
    <property type="protein sequence ID" value="TGZ46454.1"/>
    <property type="molecule type" value="Genomic_DNA"/>
</dbReference>
<dbReference type="AlphaFoldDB" id="A0A4V3S9U0"/>
<evidence type="ECO:0000313" key="1">
    <source>
        <dbReference type="EMBL" id="TGZ46454.1"/>
    </source>
</evidence>
<reference evidence="1 2" key="1">
    <citation type="journal article" date="2019" name="Philos. Trans. R. Soc. Lond., B, Biol. Sci.">
        <title>Ant behaviour and brain gene expression of defending hosts depend on the ecological success of the intruding social parasite.</title>
        <authorList>
            <person name="Kaur R."/>
            <person name="Stoldt M."/>
            <person name="Jongepier E."/>
            <person name="Feldmeyer B."/>
            <person name="Menzel F."/>
            <person name="Bornberg-Bauer E."/>
            <person name="Foitzik S."/>
        </authorList>
    </citation>
    <scope>NUCLEOTIDE SEQUENCE [LARGE SCALE GENOMIC DNA]</scope>
    <source>
        <tissue evidence="1">Whole body</tissue>
    </source>
</reference>
<dbReference type="Proteomes" id="UP000310200">
    <property type="component" value="Unassembled WGS sequence"/>
</dbReference>
<name>A0A4V3S9U0_9HYME</name>
<evidence type="ECO:0000313" key="2">
    <source>
        <dbReference type="Proteomes" id="UP000310200"/>
    </source>
</evidence>
<protein>
    <submittedName>
        <fullName evidence="1">Uncharacterized protein</fullName>
    </submittedName>
</protein>
<gene>
    <name evidence="1" type="ORF">DBV15_04472</name>
</gene>
<keyword evidence="2" id="KW-1185">Reference proteome</keyword>
<sequence length="116" mass="12405">MLVEKVHWALSAPSDAVTARREVPSSNWPTPRPATTSVRVSLGVGTKRNETSVAPLLVFVGALIPRTGVVQTVIESAARTSKKGNLSSRGSSSELRASEISADITCRHCAWYIAFV</sequence>
<comment type="caution">
    <text evidence="1">The sequence shown here is derived from an EMBL/GenBank/DDBJ whole genome shotgun (WGS) entry which is preliminary data.</text>
</comment>